<dbReference type="PIRSF" id="PIRSF003180">
    <property type="entry name" value="DiGMPpdiest_YuxH"/>
    <property type="match status" value="1"/>
</dbReference>
<dbReference type="RefSeq" id="WP_106059784.1">
    <property type="nucleotide sequence ID" value="NZ_PVXQ01000017.1"/>
</dbReference>
<dbReference type="InterPro" id="IPR014408">
    <property type="entry name" value="dGMP_Pdiesterase_EAL/HD-GYP"/>
</dbReference>
<gene>
    <name evidence="2" type="ORF">CLVI_18070</name>
</gene>
<dbReference type="Gene3D" id="1.10.3210.10">
    <property type="entry name" value="Hypothetical protein af1432"/>
    <property type="match status" value="1"/>
</dbReference>
<dbReference type="PROSITE" id="PS51833">
    <property type="entry name" value="HDOD"/>
    <property type="match status" value="1"/>
</dbReference>
<sequence>MDIFLARQAIYNTENEVVAYELLFRNSNSNSFAGDVNEEKATIKLISNCATIGLSNLTNGKRAFINFPKGVLLKDIICLLEREEIVVEILENVNPTYEILTYLMELKNRKYIIALDDVVIDYRYKEFGALIDIYKIDFVATTKSERVIILNEIRKINPQGQLLAEKVETKEDYKEALKNNYLYFQGYYFSKPTMISAKDIAVRNVSCFNIMVELLSPDFDVDKIEKTIKSDVAISYKLIKFLNSASFSFVQKIRSIKQSIALLGKKDLAKWLSLVVISEMQNSNAEYTNNTIIRARFCELIAKEAKSSKESLVFMVGLFSNLDVFMNRSMKDIIVEIPLEEEAKDALLGCENDLSGILNLVKAYEKMDMKKVEEYSDKLNIDKKGLINIYIESIEWLNCLTKNF</sequence>
<dbReference type="SUPFAM" id="SSF141868">
    <property type="entry name" value="EAL domain-like"/>
    <property type="match status" value="1"/>
</dbReference>
<name>A0A2T0BEH4_9CLOT</name>
<dbReference type="SUPFAM" id="SSF109604">
    <property type="entry name" value="HD-domain/PDEase-like"/>
    <property type="match status" value="1"/>
</dbReference>
<dbReference type="InterPro" id="IPR035919">
    <property type="entry name" value="EAL_sf"/>
</dbReference>
<accession>A0A2T0BEH4</accession>
<dbReference type="PANTHER" id="PTHR33525:SF4">
    <property type="entry name" value="CYCLIC DI-GMP PHOSPHODIESTERASE CDGJ"/>
    <property type="match status" value="1"/>
</dbReference>
<dbReference type="Pfam" id="PF08668">
    <property type="entry name" value="HDOD"/>
    <property type="match status" value="1"/>
</dbReference>
<keyword evidence="3" id="KW-1185">Reference proteome</keyword>
<dbReference type="PANTHER" id="PTHR33525">
    <property type="match status" value="1"/>
</dbReference>
<dbReference type="Proteomes" id="UP000239471">
    <property type="component" value="Unassembled WGS sequence"/>
</dbReference>
<comment type="caution">
    <text evidence="2">The sequence shown here is derived from an EMBL/GenBank/DDBJ whole genome shotgun (WGS) entry which is preliminary data.</text>
</comment>
<dbReference type="Gene3D" id="3.20.20.450">
    <property type="entry name" value="EAL domain"/>
    <property type="match status" value="1"/>
</dbReference>
<organism evidence="2 3">
    <name type="scientific">Clostridium vincentii</name>
    <dbReference type="NCBI Taxonomy" id="52704"/>
    <lineage>
        <taxon>Bacteria</taxon>
        <taxon>Bacillati</taxon>
        <taxon>Bacillota</taxon>
        <taxon>Clostridia</taxon>
        <taxon>Eubacteriales</taxon>
        <taxon>Clostridiaceae</taxon>
        <taxon>Clostridium</taxon>
    </lineage>
</organism>
<reference evidence="2 3" key="1">
    <citation type="submission" date="2018-03" db="EMBL/GenBank/DDBJ databases">
        <title>Genome sequence of Clostridium vincentii DSM 10228.</title>
        <authorList>
            <person name="Poehlein A."/>
            <person name="Daniel R."/>
        </authorList>
    </citation>
    <scope>NUCLEOTIDE SEQUENCE [LARGE SCALE GENOMIC DNA]</scope>
    <source>
        <strain evidence="2 3">DSM 10228</strain>
    </source>
</reference>
<protein>
    <submittedName>
        <fullName evidence="2">HDOD domain protein</fullName>
    </submittedName>
</protein>
<dbReference type="OrthoDB" id="9804751at2"/>
<feature type="domain" description="HDOD" evidence="1">
    <location>
        <begin position="200"/>
        <end position="385"/>
    </location>
</feature>
<dbReference type="AlphaFoldDB" id="A0A2T0BEH4"/>
<dbReference type="EMBL" id="PVXQ01000017">
    <property type="protein sequence ID" value="PRR82301.1"/>
    <property type="molecule type" value="Genomic_DNA"/>
</dbReference>
<evidence type="ECO:0000313" key="2">
    <source>
        <dbReference type="EMBL" id="PRR82301.1"/>
    </source>
</evidence>
<proteinExistence type="predicted"/>
<dbReference type="InterPro" id="IPR013976">
    <property type="entry name" value="HDOD"/>
</dbReference>
<evidence type="ECO:0000313" key="3">
    <source>
        <dbReference type="Proteomes" id="UP000239471"/>
    </source>
</evidence>
<evidence type="ECO:0000259" key="1">
    <source>
        <dbReference type="PROSITE" id="PS51833"/>
    </source>
</evidence>
<dbReference type="InterPro" id="IPR052340">
    <property type="entry name" value="RNase_Y/CdgJ"/>
</dbReference>